<keyword evidence="3" id="KW-0233">DNA recombination</keyword>
<dbReference type="GO" id="GO:0003690">
    <property type="term" value="F:double-stranded DNA binding"/>
    <property type="evidence" value="ECO:0007669"/>
    <property type="project" value="TreeGrafter"/>
</dbReference>
<keyword evidence="5" id="KW-0469">Meiosis</keyword>
<dbReference type="GO" id="GO:0007129">
    <property type="term" value="P:homologous chromosome pairing at meiosis"/>
    <property type="evidence" value="ECO:0007669"/>
    <property type="project" value="TreeGrafter"/>
</dbReference>
<dbReference type="OrthoDB" id="272266at2759"/>
<evidence type="ECO:0000313" key="6">
    <source>
        <dbReference type="EMBL" id="KAE8399309.1"/>
    </source>
</evidence>
<evidence type="ECO:0000256" key="3">
    <source>
        <dbReference type="ARBA" id="ARBA00023172"/>
    </source>
</evidence>
<dbReference type="PANTHER" id="PTHR15938:SF0">
    <property type="entry name" value="HOMOLOGOUS-PAIRING PROTEIN 2 HOMOLOG"/>
    <property type="match status" value="1"/>
</dbReference>
<reference evidence="6 7" key="1">
    <citation type="submission" date="2019-04" db="EMBL/GenBank/DDBJ databases">
        <authorList>
            <consortium name="DOE Joint Genome Institute"/>
            <person name="Mondo S."/>
            <person name="Kjaerbolling I."/>
            <person name="Vesth T."/>
            <person name="Frisvad J.C."/>
            <person name="Nybo J.L."/>
            <person name="Theobald S."/>
            <person name="Kildgaard S."/>
            <person name="Isbrandt T."/>
            <person name="Kuo A."/>
            <person name="Sato A."/>
            <person name="Lyhne E.K."/>
            <person name="Kogle M.E."/>
            <person name="Wiebenga A."/>
            <person name="Kun R.S."/>
            <person name="Lubbers R.J."/>
            <person name="Makela M.R."/>
            <person name="Barry K."/>
            <person name="Chovatia M."/>
            <person name="Clum A."/>
            <person name="Daum C."/>
            <person name="Haridas S."/>
            <person name="He G."/>
            <person name="LaButti K."/>
            <person name="Lipzen A."/>
            <person name="Riley R."/>
            <person name="Salamov A."/>
            <person name="Simmons B.A."/>
            <person name="Magnuson J.K."/>
            <person name="Henrissat B."/>
            <person name="Mortensen U.H."/>
            <person name="Larsen T.O."/>
            <person name="Devries R.P."/>
            <person name="Grigoriev I.V."/>
            <person name="Machida M."/>
            <person name="Baker S.E."/>
            <person name="Andersen M.R."/>
            <person name="Cantor M.N."/>
            <person name="Hua S.X."/>
        </authorList>
    </citation>
    <scope>NUCLEOTIDE SEQUENCE [LARGE SCALE GENOMIC DNA]</scope>
    <source>
        <strain evidence="6 7">CBS 119388</strain>
    </source>
</reference>
<name>A0A5N7CZ71_9EURO</name>
<accession>A0A5N6HPE2</accession>
<dbReference type="RefSeq" id="XP_031936628.1">
    <property type="nucleotide sequence ID" value="XM_032088151.1"/>
</dbReference>
<dbReference type="GO" id="GO:0120230">
    <property type="term" value="F:recombinase activator activity"/>
    <property type="evidence" value="ECO:0007669"/>
    <property type="project" value="TreeGrafter"/>
</dbReference>
<dbReference type="PANTHER" id="PTHR15938">
    <property type="entry name" value="TBP-1 INTERACTING PROTEIN"/>
    <property type="match status" value="1"/>
</dbReference>
<dbReference type="Proteomes" id="UP000325579">
    <property type="component" value="Unassembled WGS sequence"/>
</dbReference>
<dbReference type="GO" id="GO:0000794">
    <property type="term" value="C:condensed nuclear chromosome"/>
    <property type="evidence" value="ECO:0007669"/>
    <property type="project" value="TreeGrafter"/>
</dbReference>
<comment type="subcellular location">
    <subcellularLocation>
        <location evidence="1">Nucleus</location>
    </subcellularLocation>
</comment>
<gene>
    <name evidence="6" type="ORF">BDV37DRAFT_287705</name>
</gene>
<proteinExistence type="inferred from homology"/>
<dbReference type="InterPro" id="IPR010776">
    <property type="entry name" value="Hop2_WH_dom"/>
</dbReference>
<protein>
    <submittedName>
        <fullName evidence="6">Uncharacterized protein</fullName>
    </submittedName>
</protein>
<dbReference type="AlphaFoldDB" id="A0A5N7CZ71"/>
<dbReference type="EMBL" id="ML736836">
    <property type="protein sequence ID" value="KAE8399309.1"/>
    <property type="molecule type" value="Genomic_DNA"/>
</dbReference>
<accession>A0A5N7CZ71</accession>
<evidence type="ECO:0000256" key="1">
    <source>
        <dbReference type="ARBA" id="ARBA00004123"/>
    </source>
</evidence>
<dbReference type="GO" id="GO:0120231">
    <property type="term" value="C:DNA recombinase auxiliary factor complex"/>
    <property type="evidence" value="ECO:0007669"/>
    <property type="project" value="TreeGrafter"/>
</dbReference>
<dbReference type="Gene3D" id="1.10.10.10">
    <property type="entry name" value="Winged helix-like DNA-binding domain superfamily/Winged helix DNA-binding domain"/>
    <property type="match status" value="1"/>
</dbReference>
<sequence length="197" mass="22442">MKQKGQSEETNNGTVDDGLTLVLNYLRHQNRPYSATDVSVNLHNKVTKRRQAVYHALQKGTDENTLEGVVALNDHIGQLQEQLADLRGCAKRARAKLTALRATPLAFDLQESISQLEVERETTLAILTQARGTSVGQVDEKDRTVTKRAMECWQKRVNARRQICRDLWRRCLEMVDKDVTREELWEFLGLEGPSILT</sequence>
<keyword evidence="7" id="KW-1185">Reference proteome</keyword>
<evidence type="ECO:0000313" key="7">
    <source>
        <dbReference type="Proteomes" id="UP000325579"/>
    </source>
</evidence>
<evidence type="ECO:0000256" key="5">
    <source>
        <dbReference type="ARBA" id="ARBA00023254"/>
    </source>
</evidence>
<dbReference type="InterPro" id="IPR036388">
    <property type="entry name" value="WH-like_DNA-bd_sf"/>
</dbReference>
<evidence type="ECO:0000256" key="4">
    <source>
        <dbReference type="ARBA" id="ARBA00023242"/>
    </source>
</evidence>
<dbReference type="Pfam" id="PF07106">
    <property type="entry name" value="WHD_TBPIP"/>
    <property type="match status" value="1"/>
</dbReference>
<dbReference type="GeneID" id="43672842"/>
<keyword evidence="4" id="KW-0539">Nucleus</keyword>
<organism evidence="6 7">
    <name type="scientific">Aspergillus pseudonomiae</name>
    <dbReference type="NCBI Taxonomy" id="1506151"/>
    <lineage>
        <taxon>Eukaryota</taxon>
        <taxon>Fungi</taxon>
        <taxon>Dikarya</taxon>
        <taxon>Ascomycota</taxon>
        <taxon>Pezizomycotina</taxon>
        <taxon>Eurotiomycetes</taxon>
        <taxon>Eurotiomycetidae</taxon>
        <taxon>Eurotiales</taxon>
        <taxon>Aspergillaceae</taxon>
        <taxon>Aspergillus</taxon>
        <taxon>Aspergillus subgen. Circumdati</taxon>
    </lineage>
</organism>
<comment type="similarity">
    <text evidence="2">Belongs to the HOP2 family.</text>
</comment>
<dbReference type="GO" id="GO:0000709">
    <property type="term" value="P:meiotic joint molecule formation"/>
    <property type="evidence" value="ECO:0007669"/>
    <property type="project" value="TreeGrafter"/>
</dbReference>
<evidence type="ECO:0000256" key="2">
    <source>
        <dbReference type="ARBA" id="ARBA00007922"/>
    </source>
</evidence>
<dbReference type="GO" id="GO:0010774">
    <property type="term" value="P:meiotic strand invasion involved in reciprocal meiotic recombination"/>
    <property type="evidence" value="ECO:0007669"/>
    <property type="project" value="TreeGrafter"/>
</dbReference>